<dbReference type="InterPro" id="IPR013154">
    <property type="entry name" value="ADH-like_N"/>
</dbReference>
<reference evidence="3" key="1">
    <citation type="submission" date="2016-10" db="EMBL/GenBank/DDBJ databases">
        <authorList>
            <person name="Varghese N."/>
            <person name="Submissions S."/>
        </authorList>
    </citation>
    <scope>NUCLEOTIDE SEQUENCE [LARGE SCALE GENOMIC DNA]</scope>
    <source>
        <strain evidence="3">DSM 25329</strain>
    </source>
</reference>
<dbReference type="SUPFAM" id="SSF50129">
    <property type="entry name" value="GroES-like"/>
    <property type="match status" value="1"/>
</dbReference>
<organism evidence="2 3">
    <name type="scientific">Dyadobacter soli</name>
    <dbReference type="NCBI Taxonomy" id="659014"/>
    <lineage>
        <taxon>Bacteria</taxon>
        <taxon>Pseudomonadati</taxon>
        <taxon>Bacteroidota</taxon>
        <taxon>Cytophagia</taxon>
        <taxon>Cytophagales</taxon>
        <taxon>Spirosomataceae</taxon>
        <taxon>Dyadobacter</taxon>
    </lineage>
</organism>
<dbReference type="PANTHER" id="PTHR45033">
    <property type="match status" value="1"/>
</dbReference>
<evidence type="ECO:0000259" key="1">
    <source>
        <dbReference type="SMART" id="SM00829"/>
    </source>
</evidence>
<dbReference type="InterPro" id="IPR011032">
    <property type="entry name" value="GroES-like_sf"/>
</dbReference>
<dbReference type="AlphaFoldDB" id="A0A1G6XUT6"/>
<accession>A0A1G6XUT6</accession>
<dbReference type="InterPro" id="IPR020843">
    <property type="entry name" value="ER"/>
</dbReference>
<feature type="domain" description="Enoyl reductase (ER)" evidence="1">
    <location>
        <begin position="8"/>
        <end position="330"/>
    </location>
</feature>
<dbReference type="Pfam" id="PF00107">
    <property type="entry name" value="ADH_zinc_N"/>
    <property type="match status" value="1"/>
</dbReference>
<dbReference type="RefSeq" id="WP_090146783.1">
    <property type="nucleotide sequence ID" value="NZ_FNAN01000002.1"/>
</dbReference>
<dbReference type="InterPro" id="IPR052711">
    <property type="entry name" value="Zinc_ADH-like"/>
</dbReference>
<evidence type="ECO:0000313" key="2">
    <source>
        <dbReference type="EMBL" id="SDD81974.1"/>
    </source>
</evidence>
<name>A0A1G6XUT6_9BACT</name>
<dbReference type="SUPFAM" id="SSF51735">
    <property type="entry name" value="NAD(P)-binding Rossmann-fold domains"/>
    <property type="match status" value="1"/>
</dbReference>
<dbReference type="GO" id="GO:0016491">
    <property type="term" value="F:oxidoreductase activity"/>
    <property type="evidence" value="ECO:0007669"/>
    <property type="project" value="InterPro"/>
</dbReference>
<dbReference type="InterPro" id="IPR013149">
    <property type="entry name" value="ADH-like_C"/>
</dbReference>
<keyword evidence="3" id="KW-1185">Reference proteome</keyword>
<dbReference type="SMART" id="SM00829">
    <property type="entry name" value="PKS_ER"/>
    <property type="match status" value="1"/>
</dbReference>
<dbReference type="Pfam" id="PF08240">
    <property type="entry name" value="ADH_N"/>
    <property type="match status" value="1"/>
</dbReference>
<dbReference type="Proteomes" id="UP000198748">
    <property type="component" value="Unassembled WGS sequence"/>
</dbReference>
<gene>
    <name evidence="2" type="ORF">SAMN04487996_102268</name>
</gene>
<dbReference type="Gene3D" id="3.40.50.720">
    <property type="entry name" value="NAD(P)-binding Rossmann-like Domain"/>
    <property type="match status" value="1"/>
</dbReference>
<dbReference type="OrthoDB" id="9787435at2"/>
<dbReference type="PANTHER" id="PTHR45033:SF3">
    <property type="entry name" value="DEHYDROGENASE, PUTATIVE (AFU_ORTHOLOGUE AFUA_2G13270)-RELATED"/>
    <property type="match status" value="1"/>
</dbReference>
<evidence type="ECO:0000313" key="3">
    <source>
        <dbReference type="Proteomes" id="UP000198748"/>
    </source>
</evidence>
<protein>
    <submittedName>
        <fullName evidence="2">D-arabinose 1-dehydrogenase, Zn-dependent alcohol dehydrogenase family</fullName>
    </submittedName>
</protein>
<dbReference type="InterPro" id="IPR036291">
    <property type="entry name" value="NAD(P)-bd_dom_sf"/>
</dbReference>
<proteinExistence type="predicted"/>
<dbReference type="STRING" id="659014.SAMN04487996_102268"/>
<dbReference type="Gene3D" id="3.90.180.10">
    <property type="entry name" value="Medium-chain alcohol dehydrogenases, catalytic domain"/>
    <property type="match status" value="1"/>
</dbReference>
<dbReference type="EMBL" id="FNAN01000002">
    <property type="protein sequence ID" value="SDD81974.1"/>
    <property type="molecule type" value="Genomic_DNA"/>
</dbReference>
<sequence length="333" mass="35550">MKATFLTDTNTPLIIKEVETPSPADNQVLIKLAYSSLNHRDVWIQKGQYAGPKAGLILGSDGFGTVVETGSNVDPAWIGKPVVINPSHDWGDNPAAFGDQFKILGNPEPGTFAEYIAVDVKYVHDKPAHLTNIEASALPLAGITTFRALFTRAALKAGEHVLITGIGAGTALLALQYAIAAGAKVYVTSGSQDKIDKAKALGAIDGFNYKEENWFLKAKEATGGFDVVLDSASGKGFGSLIETAKPGGRIVFFGGTDGPIGNIVPNKVYWRNLSILGTTMGTMQEFKDMLAFTATHNIKPVVDKVYPSLSDAQAAFDYMHEGKQFGKIVLTNQ</sequence>